<gene>
    <name evidence="2" type="ORF">DES53_101281</name>
</gene>
<reference evidence="2 3" key="1">
    <citation type="submission" date="2018-06" db="EMBL/GenBank/DDBJ databases">
        <title>Genomic Encyclopedia of Type Strains, Phase IV (KMG-IV): sequencing the most valuable type-strain genomes for metagenomic binning, comparative biology and taxonomic classification.</title>
        <authorList>
            <person name="Goeker M."/>
        </authorList>
    </citation>
    <scope>NUCLEOTIDE SEQUENCE [LARGE SCALE GENOMIC DNA]</scope>
    <source>
        <strain evidence="2 3">DSM 25532</strain>
    </source>
</reference>
<proteinExistence type="predicted"/>
<dbReference type="AlphaFoldDB" id="A0A366HVB4"/>
<organism evidence="2 3">
    <name type="scientific">Roseimicrobium gellanilyticum</name>
    <dbReference type="NCBI Taxonomy" id="748857"/>
    <lineage>
        <taxon>Bacteria</taxon>
        <taxon>Pseudomonadati</taxon>
        <taxon>Verrucomicrobiota</taxon>
        <taxon>Verrucomicrobiia</taxon>
        <taxon>Verrucomicrobiales</taxon>
        <taxon>Verrucomicrobiaceae</taxon>
        <taxon>Roseimicrobium</taxon>
    </lineage>
</organism>
<dbReference type="Proteomes" id="UP000253426">
    <property type="component" value="Unassembled WGS sequence"/>
</dbReference>
<feature type="transmembrane region" description="Helical" evidence="1">
    <location>
        <begin position="109"/>
        <end position="130"/>
    </location>
</feature>
<feature type="transmembrane region" description="Helical" evidence="1">
    <location>
        <begin position="75"/>
        <end position="97"/>
    </location>
</feature>
<evidence type="ECO:0000313" key="3">
    <source>
        <dbReference type="Proteomes" id="UP000253426"/>
    </source>
</evidence>
<sequence>MYHVPERDRDEDHLKMLALFHFIVAGIAAAGFAVTVTHYMIMKSILGSRVQMVTSSSGEELAIITPMPPLMKWGYVFALVLFIGGITLNGLSGWFLLKHRHRKFSLATAAFNCVQFPIGTILGVFTFIVLNRSTVRLKYYAAHAPHLPLA</sequence>
<accession>A0A366HVB4</accession>
<dbReference type="EMBL" id="QNRR01000001">
    <property type="protein sequence ID" value="RBP47484.1"/>
    <property type="molecule type" value="Genomic_DNA"/>
</dbReference>
<feature type="transmembrane region" description="Helical" evidence="1">
    <location>
        <begin position="17"/>
        <end position="41"/>
    </location>
</feature>
<comment type="caution">
    <text evidence="2">The sequence shown here is derived from an EMBL/GenBank/DDBJ whole genome shotgun (WGS) entry which is preliminary data.</text>
</comment>
<evidence type="ECO:0000313" key="2">
    <source>
        <dbReference type="EMBL" id="RBP47484.1"/>
    </source>
</evidence>
<evidence type="ECO:0000256" key="1">
    <source>
        <dbReference type="SAM" id="Phobius"/>
    </source>
</evidence>
<protein>
    <submittedName>
        <fullName evidence="2">Uncharacterized protein</fullName>
    </submittedName>
</protein>
<name>A0A366HVB4_9BACT</name>
<keyword evidence="1" id="KW-0472">Membrane</keyword>
<keyword evidence="1" id="KW-0812">Transmembrane</keyword>
<keyword evidence="1" id="KW-1133">Transmembrane helix</keyword>
<keyword evidence="3" id="KW-1185">Reference proteome</keyword>